<evidence type="ECO:0000313" key="3">
    <source>
        <dbReference type="Proteomes" id="UP001140502"/>
    </source>
</evidence>
<evidence type="ECO:0000313" key="2">
    <source>
        <dbReference type="EMBL" id="KAJ4313621.1"/>
    </source>
</evidence>
<dbReference type="Proteomes" id="UP001140502">
    <property type="component" value="Unassembled WGS sequence"/>
</dbReference>
<protein>
    <recommendedName>
        <fullName evidence="1">Clr5 domain-containing protein</fullName>
    </recommendedName>
</protein>
<dbReference type="InterPro" id="IPR025676">
    <property type="entry name" value="Clr5_dom"/>
</dbReference>
<name>A0A9W8W6H6_9HYPO</name>
<sequence>MSRADRISSSEWERNKEHIRSLYLDQDKSLDDLVTSMAEQHGFHASRAQYIRKLGTWNIKKYSSKDNWKRADGLIRKRKVDGKDTEIVMNGKLVSAKKLKKELGRYAWQQPYGQQPSNEHPRNAQAQLLSICNPSAVEDSLAGWLATSQEFRT</sequence>
<keyword evidence="3" id="KW-1185">Reference proteome</keyword>
<accession>A0A9W8W6H6</accession>
<reference evidence="2" key="1">
    <citation type="submission" date="2022-10" db="EMBL/GenBank/DDBJ databases">
        <title>Tapping the CABI collections for fungal endophytes: first genome assemblies for Collariella, Neodidymelliopsis, Ascochyta clinopodiicola, Didymella pomorum, Didymosphaeria variabile, Neocosmospora piperis and Neocucurbitaria cava.</title>
        <authorList>
            <person name="Hill R."/>
        </authorList>
    </citation>
    <scope>NUCLEOTIDE SEQUENCE</scope>
    <source>
        <strain evidence="2">IMI 366586</strain>
    </source>
</reference>
<dbReference type="PANTHER" id="PTHR38788:SF3">
    <property type="entry name" value="CLR5 DOMAIN-CONTAINING PROTEIN"/>
    <property type="match status" value="1"/>
</dbReference>
<dbReference type="Pfam" id="PF14420">
    <property type="entry name" value="Clr5"/>
    <property type="match status" value="1"/>
</dbReference>
<dbReference type="AlphaFoldDB" id="A0A9W8W6H6"/>
<feature type="domain" description="Clr5" evidence="1">
    <location>
        <begin position="9"/>
        <end position="61"/>
    </location>
</feature>
<gene>
    <name evidence="2" type="ORF">N0V84_009329</name>
</gene>
<dbReference type="PANTHER" id="PTHR38788">
    <property type="entry name" value="CLR5 DOMAIN-CONTAINING PROTEIN"/>
    <property type="match status" value="1"/>
</dbReference>
<dbReference type="EMBL" id="JAPEUR010000253">
    <property type="protein sequence ID" value="KAJ4313621.1"/>
    <property type="molecule type" value="Genomic_DNA"/>
</dbReference>
<proteinExistence type="predicted"/>
<evidence type="ECO:0000259" key="1">
    <source>
        <dbReference type="Pfam" id="PF14420"/>
    </source>
</evidence>
<comment type="caution">
    <text evidence="2">The sequence shown here is derived from an EMBL/GenBank/DDBJ whole genome shotgun (WGS) entry which is preliminary data.</text>
</comment>
<dbReference type="OrthoDB" id="539213at2759"/>
<organism evidence="2 3">
    <name type="scientific">Fusarium piperis</name>
    <dbReference type="NCBI Taxonomy" id="1435070"/>
    <lineage>
        <taxon>Eukaryota</taxon>
        <taxon>Fungi</taxon>
        <taxon>Dikarya</taxon>
        <taxon>Ascomycota</taxon>
        <taxon>Pezizomycotina</taxon>
        <taxon>Sordariomycetes</taxon>
        <taxon>Hypocreomycetidae</taxon>
        <taxon>Hypocreales</taxon>
        <taxon>Nectriaceae</taxon>
        <taxon>Fusarium</taxon>
        <taxon>Fusarium solani species complex</taxon>
    </lineage>
</organism>